<dbReference type="PROSITE" id="PS50110">
    <property type="entry name" value="RESPONSE_REGULATORY"/>
    <property type="match status" value="1"/>
</dbReference>
<dbReference type="SMART" id="SM00448">
    <property type="entry name" value="REC"/>
    <property type="match status" value="1"/>
</dbReference>
<dbReference type="InterPro" id="IPR007492">
    <property type="entry name" value="LytTR_DNA-bd_dom"/>
</dbReference>
<comment type="caution">
    <text evidence="4">The sequence shown here is derived from an EMBL/GenBank/DDBJ whole genome shotgun (WGS) entry which is preliminary data.</text>
</comment>
<evidence type="ECO:0000256" key="1">
    <source>
        <dbReference type="PROSITE-ProRule" id="PRU00169"/>
    </source>
</evidence>
<dbReference type="InterPro" id="IPR046947">
    <property type="entry name" value="LytR-like"/>
</dbReference>
<dbReference type="PANTHER" id="PTHR37299:SF1">
    <property type="entry name" value="STAGE 0 SPORULATION PROTEIN A HOMOLOG"/>
    <property type="match status" value="1"/>
</dbReference>
<dbReference type="PANTHER" id="PTHR37299">
    <property type="entry name" value="TRANSCRIPTIONAL REGULATOR-RELATED"/>
    <property type="match status" value="1"/>
</dbReference>
<sequence length="230" mass="26514">MVKCMIVDDEPLAQQVIAKYLSQTPGLELTATCFTAVEAFSILHQQQIDLIFLDIRMPVVSGIDFIRSLKNPPKFIFTTAYSEFAVTGFELEAVDYLLKPITFERFTRSIQRYLQQVAEPPAPVKEYFYIKVNGELVKLYFGDILYVQSMKDYLKIITGTRSYLTHLTMQKLMELLPGNFKRIHRSYTVNKDKLDLISREYVQIGSFKIPVGHKFRSEIITYNGNDPSGQ</sequence>
<dbReference type="InterPro" id="IPR001789">
    <property type="entry name" value="Sig_transdc_resp-reg_receiver"/>
</dbReference>
<evidence type="ECO:0000259" key="2">
    <source>
        <dbReference type="PROSITE" id="PS50110"/>
    </source>
</evidence>
<dbReference type="RefSeq" id="WP_161818606.1">
    <property type="nucleotide sequence ID" value="NZ_JAACJS010000012.1"/>
</dbReference>
<dbReference type="PROSITE" id="PS50930">
    <property type="entry name" value="HTH_LYTTR"/>
    <property type="match status" value="1"/>
</dbReference>
<accession>A0ABW9ZYN2</accession>
<feature type="domain" description="Response regulatory" evidence="2">
    <location>
        <begin position="3"/>
        <end position="114"/>
    </location>
</feature>
<dbReference type="Pfam" id="PF04397">
    <property type="entry name" value="LytTR"/>
    <property type="match status" value="1"/>
</dbReference>
<name>A0ABW9ZYN2_9BACT</name>
<proteinExistence type="predicted"/>
<feature type="domain" description="HTH LytTR-type" evidence="3">
    <location>
        <begin position="128"/>
        <end position="200"/>
    </location>
</feature>
<keyword evidence="1" id="KW-0597">Phosphoprotein</keyword>
<feature type="modified residue" description="4-aspartylphosphate" evidence="1">
    <location>
        <position position="54"/>
    </location>
</feature>
<evidence type="ECO:0000313" key="5">
    <source>
        <dbReference type="Proteomes" id="UP000753802"/>
    </source>
</evidence>
<dbReference type="Pfam" id="PF00072">
    <property type="entry name" value="Response_reg"/>
    <property type="match status" value="1"/>
</dbReference>
<gene>
    <name evidence="4" type="ORF">GWC95_10250</name>
</gene>
<dbReference type="Proteomes" id="UP000753802">
    <property type="component" value="Unassembled WGS sequence"/>
</dbReference>
<dbReference type="SUPFAM" id="SSF52172">
    <property type="entry name" value="CheY-like"/>
    <property type="match status" value="1"/>
</dbReference>
<dbReference type="Gene3D" id="2.40.50.1020">
    <property type="entry name" value="LytTr DNA-binding domain"/>
    <property type="match status" value="1"/>
</dbReference>
<dbReference type="SMART" id="SM00850">
    <property type="entry name" value="LytTR"/>
    <property type="match status" value="1"/>
</dbReference>
<organism evidence="4 5">
    <name type="scientific">Sediminibacterium roseum</name>
    <dbReference type="NCBI Taxonomy" id="1978412"/>
    <lineage>
        <taxon>Bacteria</taxon>
        <taxon>Pseudomonadati</taxon>
        <taxon>Bacteroidota</taxon>
        <taxon>Chitinophagia</taxon>
        <taxon>Chitinophagales</taxon>
        <taxon>Chitinophagaceae</taxon>
        <taxon>Sediminibacterium</taxon>
    </lineage>
</organism>
<keyword evidence="5" id="KW-1185">Reference proteome</keyword>
<evidence type="ECO:0000313" key="4">
    <source>
        <dbReference type="EMBL" id="NCI50303.1"/>
    </source>
</evidence>
<evidence type="ECO:0000259" key="3">
    <source>
        <dbReference type="PROSITE" id="PS50930"/>
    </source>
</evidence>
<protein>
    <submittedName>
        <fullName evidence="4">Response regulator transcription factor</fullName>
    </submittedName>
</protein>
<reference evidence="4 5" key="1">
    <citation type="submission" date="2020-01" db="EMBL/GenBank/DDBJ databases">
        <title>Genome analysis.</title>
        <authorList>
            <person name="Wu S."/>
            <person name="Wang G."/>
        </authorList>
    </citation>
    <scope>NUCLEOTIDE SEQUENCE [LARGE SCALE GENOMIC DNA]</scope>
    <source>
        <strain evidence="4 5">SYL130</strain>
    </source>
</reference>
<dbReference type="Gene3D" id="3.40.50.2300">
    <property type="match status" value="1"/>
</dbReference>
<dbReference type="InterPro" id="IPR011006">
    <property type="entry name" value="CheY-like_superfamily"/>
</dbReference>
<dbReference type="EMBL" id="JAACJS010000012">
    <property type="protein sequence ID" value="NCI50303.1"/>
    <property type="molecule type" value="Genomic_DNA"/>
</dbReference>